<evidence type="ECO:0000313" key="3">
    <source>
        <dbReference type="EMBL" id="ELY96802.1"/>
    </source>
</evidence>
<feature type="domain" description="HVO-A0261-like N-terminal" evidence="2">
    <location>
        <begin position="6"/>
        <end position="87"/>
    </location>
</feature>
<proteinExistence type="predicted"/>
<dbReference type="InterPro" id="IPR036390">
    <property type="entry name" value="WH_DNA-bd_sf"/>
</dbReference>
<dbReference type="Gene3D" id="1.10.10.10">
    <property type="entry name" value="Winged helix-like DNA-binding domain superfamily/Winged helix DNA-binding domain"/>
    <property type="match status" value="1"/>
</dbReference>
<dbReference type="AlphaFoldDB" id="M0AFZ3"/>
<comment type="caution">
    <text evidence="3">The sequence shown here is derived from an EMBL/GenBank/DDBJ whole genome shotgun (WGS) entry which is preliminary data.</text>
</comment>
<name>M0AFZ3_9EURY</name>
<evidence type="ECO:0000259" key="2">
    <source>
        <dbReference type="Pfam" id="PF25213"/>
    </source>
</evidence>
<dbReference type="InterPro" id="IPR057527">
    <property type="entry name" value="HVO_A0261-like_N"/>
</dbReference>
<gene>
    <name evidence="3" type="ORF">C484_00170</name>
</gene>
<feature type="domain" description="Methanogenesis regulatory protein FilR1 middle" evidence="1">
    <location>
        <begin position="123"/>
        <end position="251"/>
    </location>
</feature>
<dbReference type="SUPFAM" id="SSF46785">
    <property type="entry name" value="Winged helix' DNA-binding domain"/>
    <property type="match status" value="1"/>
</dbReference>
<organism evidence="3 4">
    <name type="scientific">Natrialba taiwanensis DSM 12281</name>
    <dbReference type="NCBI Taxonomy" id="1230458"/>
    <lineage>
        <taxon>Archaea</taxon>
        <taxon>Methanobacteriati</taxon>
        <taxon>Methanobacteriota</taxon>
        <taxon>Stenosarchaea group</taxon>
        <taxon>Halobacteria</taxon>
        <taxon>Halobacteriales</taxon>
        <taxon>Natrialbaceae</taxon>
        <taxon>Natrialba</taxon>
    </lineage>
</organism>
<protein>
    <submittedName>
        <fullName evidence="3">Putative DNA binding protein</fullName>
    </submittedName>
</protein>
<dbReference type="PATRIC" id="fig|1230458.4.peg.31"/>
<dbReference type="InterPro" id="IPR011991">
    <property type="entry name" value="ArsR-like_HTH"/>
</dbReference>
<sequence length="266" mass="30295">MNDSFEDIQFLARAQTRIHALQLLAEQPRDRDELIDQLDISRATLSRLLRQFEDRKWVSQDGAQYRTTRFGSAMAEDITQLLDTATTIRHFQGIAQYLPFDELGIEFYQLRGARLTEATTSDPAAPARRVGQLLDSADRTRILKQAIDPNASRPHYEAVIQGQQRTAVILTHEAIDTVNESRTTRQWFQEMIANEVPVYRYDGNMPINLKIIDETVVLSVTDANGLFPALIETDDDEIFSWAVETFESYGDQATLVDQDAFRPPAD</sequence>
<dbReference type="InterPro" id="IPR013561">
    <property type="entry name" value="FilR1_middle_dom"/>
</dbReference>
<evidence type="ECO:0000259" key="1">
    <source>
        <dbReference type="Pfam" id="PF08350"/>
    </source>
</evidence>
<dbReference type="InterPro" id="IPR036388">
    <property type="entry name" value="WH-like_DNA-bd_sf"/>
</dbReference>
<evidence type="ECO:0000313" key="4">
    <source>
        <dbReference type="Proteomes" id="UP000011648"/>
    </source>
</evidence>
<dbReference type="CDD" id="cd00090">
    <property type="entry name" value="HTH_ARSR"/>
    <property type="match status" value="1"/>
</dbReference>
<accession>M0AFZ3</accession>
<dbReference type="RefSeq" id="WP_006823951.1">
    <property type="nucleotide sequence ID" value="NZ_AOIL01000001.1"/>
</dbReference>
<reference evidence="3 4" key="1">
    <citation type="journal article" date="2014" name="PLoS Genet.">
        <title>Phylogenetically driven sequencing of extremely halophilic archaea reveals strategies for static and dynamic osmo-response.</title>
        <authorList>
            <person name="Becker E.A."/>
            <person name="Seitzer P.M."/>
            <person name="Tritt A."/>
            <person name="Larsen D."/>
            <person name="Krusor M."/>
            <person name="Yao A.I."/>
            <person name="Wu D."/>
            <person name="Madern D."/>
            <person name="Eisen J.A."/>
            <person name="Darling A.E."/>
            <person name="Facciotti M.T."/>
        </authorList>
    </citation>
    <scope>NUCLEOTIDE SEQUENCE [LARGE SCALE GENOMIC DNA]</scope>
    <source>
        <strain evidence="3 4">DSM 12281</strain>
    </source>
</reference>
<dbReference type="Proteomes" id="UP000011648">
    <property type="component" value="Unassembled WGS sequence"/>
</dbReference>
<keyword evidence="4" id="KW-1185">Reference proteome</keyword>
<dbReference type="Pfam" id="PF08350">
    <property type="entry name" value="FilR1_middle"/>
    <property type="match status" value="1"/>
</dbReference>
<dbReference type="OrthoDB" id="330490at2157"/>
<dbReference type="EMBL" id="AOIL01000001">
    <property type="protein sequence ID" value="ELY96802.1"/>
    <property type="molecule type" value="Genomic_DNA"/>
</dbReference>
<dbReference type="Pfam" id="PF25213">
    <property type="entry name" value="HVO_A0261_N"/>
    <property type="match status" value="1"/>
</dbReference>